<dbReference type="AlphaFoldDB" id="A0AAW1V1P0"/>
<evidence type="ECO:0000313" key="2">
    <source>
        <dbReference type="Proteomes" id="UP001431783"/>
    </source>
</evidence>
<evidence type="ECO:0000313" key="1">
    <source>
        <dbReference type="EMBL" id="KAK9886956.1"/>
    </source>
</evidence>
<organism evidence="1 2">
    <name type="scientific">Henosepilachna vigintioctopunctata</name>
    <dbReference type="NCBI Taxonomy" id="420089"/>
    <lineage>
        <taxon>Eukaryota</taxon>
        <taxon>Metazoa</taxon>
        <taxon>Ecdysozoa</taxon>
        <taxon>Arthropoda</taxon>
        <taxon>Hexapoda</taxon>
        <taxon>Insecta</taxon>
        <taxon>Pterygota</taxon>
        <taxon>Neoptera</taxon>
        <taxon>Endopterygota</taxon>
        <taxon>Coleoptera</taxon>
        <taxon>Polyphaga</taxon>
        <taxon>Cucujiformia</taxon>
        <taxon>Coccinelloidea</taxon>
        <taxon>Coccinellidae</taxon>
        <taxon>Epilachninae</taxon>
        <taxon>Epilachnini</taxon>
        <taxon>Henosepilachna</taxon>
    </lineage>
</organism>
<sequence>FNPYSHVQLRRNCEFISLFNLPCTQNSHLRYPQATAISFTPPTSLQSPRLRDSEW</sequence>
<feature type="non-terminal residue" evidence="1">
    <location>
        <position position="55"/>
    </location>
</feature>
<accession>A0AAW1V1P0</accession>
<reference evidence="1 2" key="1">
    <citation type="submission" date="2023-03" db="EMBL/GenBank/DDBJ databases">
        <title>Genome insight into feeding habits of ladybird beetles.</title>
        <authorList>
            <person name="Li H.-S."/>
            <person name="Huang Y.-H."/>
            <person name="Pang H."/>
        </authorList>
    </citation>
    <scope>NUCLEOTIDE SEQUENCE [LARGE SCALE GENOMIC DNA]</scope>
    <source>
        <strain evidence="1">SYSU_2023b</strain>
        <tissue evidence="1">Whole body</tissue>
    </source>
</reference>
<comment type="caution">
    <text evidence="1">The sequence shown here is derived from an EMBL/GenBank/DDBJ whole genome shotgun (WGS) entry which is preliminary data.</text>
</comment>
<feature type="non-terminal residue" evidence="1">
    <location>
        <position position="1"/>
    </location>
</feature>
<proteinExistence type="predicted"/>
<protein>
    <submittedName>
        <fullName evidence="1">Uncharacterized protein</fullName>
    </submittedName>
</protein>
<keyword evidence="2" id="KW-1185">Reference proteome</keyword>
<gene>
    <name evidence="1" type="ORF">WA026_019213</name>
</gene>
<dbReference type="Proteomes" id="UP001431783">
    <property type="component" value="Unassembled WGS sequence"/>
</dbReference>
<dbReference type="EMBL" id="JARQZJ010000103">
    <property type="protein sequence ID" value="KAK9886956.1"/>
    <property type="molecule type" value="Genomic_DNA"/>
</dbReference>
<name>A0AAW1V1P0_9CUCU</name>